<gene>
    <name evidence="2" type="ORF">IAC42_03230</name>
</gene>
<dbReference type="Proteomes" id="UP000823633">
    <property type="component" value="Unassembled WGS sequence"/>
</dbReference>
<dbReference type="Gene3D" id="3.40.50.10610">
    <property type="entry name" value="ABC-type transport auxiliary lipoprotein component"/>
    <property type="match status" value="1"/>
</dbReference>
<protein>
    <submittedName>
        <fullName evidence="2">Penicillin-binding protein activator LpoB</fullName>
    </submittedName>
</protein>
<comment type="caution">
    <text evidence="2">The sequence shown here is derived from an EMBL/GenBank/DDBJ whole genome shotgun (WGS) entry which is preliminary data.</text>
</comment>
<evidence type="ECO:0000313" key="2">
    <source>
        <dbReference type="EMBL" id="MBO8442756.1"/>
    </source>
</evidence>
<keyword evidence="1" id="KW-0732">Signal</keyword>
<feature type="signal peptide" evidence="1">
    <location>
        <begin position="1"/>
        <end position="24"/>
    </location>
</feature>
<dbReference type="PROSITE" id="PS51257">
    <property type="entry name" value="PROKAR_LIPOPROTEIN"/>
    <property type="match status" value="1"/>
</dbReference>
<accession>A0A9D9H909</accession>
<reference evidence="2" key="2">
    <citation type="journal article" date="2021" name="PeerJ">
        <title>Extensive microbial diversity within the chicken gut microbiome revealed by metagenomics and culture.</title>
        <authorList>
            <person name="Gilroy R."/>
            <person name="Ravi A."/>
            <person name="Getino M."/>
            <person name="Pursley I."/>
            <person name="Horton D.L."/>
            <person name="Alikhan N.F."/>
            <person name="Baker D."/>
            <person name="Gharbi K."/>
            <person name="Hall N."/>
            <person name="Watson M."/>
            <person name="Adriaenssens E.M."/>
            <person name="Foster-Nyarko E."/>
            <person name="Jarju S."/>
            <person name="Secka A."/>
            <person name="Antonio M."/>
            <person name="Oren A."/>
            <person name="Chaudhuri R.R."/>
            <person name="La Ragione R."/>
            <person name="Hildebrand F."/>
            <person name="Pallen M.J."/>
        </authorList>
    </citation>
    <scope>NUCLEOTIDE SEQUENCE</scope>
    <source>
        <strain evidence="2">11167</strain>
    </source>
</reference>
<sequence>MKKYALLVVAIVLMAMLMSCSSSASVSRVQTGTAAELSGDWNERDVEIICSSMLDEMFHSPRYMEYSSGMSRRPRIRVGSFVNESDEHIDTSIVTRKMQDAIFSSGLADFVSERSFLSDLHYEQDYGLMNANPDEAASIGNEAAADLLLQGSVQTIVQKSGRQEVRTYYVYAQLVDVETALTVWTGMNDEISKVITEPSVRW</sequence>
<reference evidence="2" key="1">
    <citation type="submission" date="2020-10" db="EMBL/GenBank/DDBJ databases">
        <authorList>
            <person name="Gilroy R."/>
        </authorList>
    </citation>
    <scope>NUCLEOTIDE SEQUENCE</scope>
    <source>
        <strain evidence="2">11167</strain>
    </source>
</reference>
<organism evidence="2 3">
    <name type="scientific">Candidatus Aphodenecus pullistercoris</name>
    <dbReference type="NCBI Taxonomy" id="2840669"/>
    <lineage>
        <taxon>Bacteria</taxon>
        <taxon>Pseudomonadati</taxon>
        <taxon>Spirochaetota</taxon>
        <taxon>Spirochaetia</taxon>
        <taxon>Spirochaetales</taxon>
        <taxon>Candidatus Aphodenecus</taxon>
    </lineage>
</organism>
<dbReference type="Pfam" id="PF13036">
    <property type="entry name" value="LpoB"/>
    <property type="match status" value="1"/>
</dbReference>
<proteinExistence type="predicted"/>
<feature type="chain" id="PRO_5038855777" evidence="1">
    <location>
        <begin position="25"/>
        <end position="202"/>
    </location>
</feature>
<dbReference type="AlphaFoldDB" id="A0A9D9H909"/>
<dbReference type="InterPro" id="IPR014094">
    <property type="entry name" value="LpoB"/>
</dbReference>
<evidence type="ECO:0000313" key="3">
    <source>
        <dbReference type="Proteomes" id="UP000823633"/>
    </source>
</evidence>
<dbReference type="EMBL" id="JADIMU010000020">
    <property type="protein sequence ID" value="MBO8442756.1"/>
    <property type="molecule type" value="Genomic_DNA"/>
</dbReference>
<name>A0A9D9H909_9SPIR</name>
<evidence type="ECO:0000256" key="1">
    <source>
        <dbReference type="SAM" id="SignalP"/>
    </source>
</evidence>